<evidence type="ECO:0000313" key="2">
    <source>
        <dbReference type="EMBL" id="GBP69874.1"/>
    </source>
</evidence>
<feature type="region of interest" description="Disordered" evidence="1">
    <location>
        <begin position="1"/>
        <end position="50"/>
    </location>
</feature>
<proteinExistence type="predicted"/>
<sequence length="133" mass="15117">MIEGFRSKSRPGPVLRAGAAKDSPLRYRRTRQTVEGSRRLRGKHDTSGRHCRNQTRLTICELSPPPWPHPLMVPCAMHKSVKKIYINQRLLRRCLCVFARARVHACVPPCIVIATDGLTSYLRIETRGSLSLM</sequence>
<dbReference type="Proteomes" id="UP000299102">
    <property type="component" value="Unassembled WGS sequence"/>
</dbReference>
<keyword evidence="3" id="KW-1185">Reference proteome</keyword>
<dbReference type="AlphaFoldDB" id="A0A4C1Y4F9"/>
<evidence type="ECO:0000256" key="1">
    <source>
        <dbReference type="SAM" id="MobiDB-lite"/>
    </source>
</evidence>
<protein>
    <submittedName>
        <fullName evidence="2">Uncharacterized protein</fullName>
    </submittedName>
</protein>
<name>A0A4C1Y4F9_EUMVA</name>
<dbReference type="EMBL" id="BGZK01001055">
    <property type="protein sequence ID" value="GBP69874.1"/>
    <property type="molecule type" value="Genomic_DNA"/>
</dbReference>
<gene>
    <name evidence="2" type="ORF">EVAR_49454_1</name>
</gene>
<reference evidence="2 3" key="1">
    <citation type="journal article" date="2019" name="Commun. Biol.">
        <title>The bagworm genome reveals a unique fibroin gene that provides high tensile strength.</title>
        <authorList>
            <person name="Kono N."/>
            <person name="Nakamura H."/>
            <person name="Ohtoshi R."/>
            <person name="Tomita M."/>
            <person name="Numata K."/>
            <person name="Arakawa K."/>
        </authorList>
    </citation>
    <scope>NUCLEOTIDE SEQUENCE [LARGE SCALE GENOMIC DNA]</scope>
</reference>
<organism evidence="2 3">
    <name type="scientific">Eumeta variegata</name>
    <name type="common">Bagworm moth</name>
    <name type="synonym">Eumeta japonica</name>
    <dbReference type="NCBI Taxonomy" id="151549"/>
    <lineage>
        <taxon>Eukaryota</taxon>
        <taxon>Metazoa</taxon>
        <taxon>Ecdysozoa</taxon>
        <taxon>Arthropoda</taxon>
        <taxon>Hexapoda</taxon>
        <taxon>Insecta</taxon>
        <taxon>Pterygota</taxon>
        <taxon>Neoptera</taxon>
        <taxon>Endopterygota</taxon>
        <taxon>Lepidoptera</taxon>
        <taxon>Glossata</taxon>
        <taxon>Ditrysia</taxon>
        <taxon>Tineoidea</taxon>
        <taxon>Psychidae</taxon>
        <taxon>Oiketicinae</taxon>
        <taxon>Eumeta</taxon>
    </lineage>
</organism>
<comment type="caution">
    <text evidence="2">The sequence shown here is derived from an EMBL/GenBank/DDBJ whole genome shotgun (WGS) entry which is preliminary data.</text>
</comment>
<accession>A0A4C1Y4F9</accession>
<evidence type="ECO:0000313" key="3">
    <source>
        <dbReference type="Proteomes" id="UP000299102"/>
    </source>
</evidence>